<dbReference type="SUPFAM" id="SSF52096">
    <property type="entry name" value="ClpP/crotonase"/>
    <property type="match status" value="1"/>
</dbReference>
<evidence type="ECO:0000259" key="4">
    <source>
        <dbReference type="Pfam" id="PF16113"/>
    </source>
</evidence>
<evidence type="ECO:0000256" key="2">
    <source>
        <dbReference type="ARBA" id="ARBA00011915"/>
    </source>
</evidence>
<comment type="catalytic activity">
    <reaction evidence="1">
        <text>3-hydroxy-2-methylpropanoyl-CoA + H2O = 3-hydroxy-2-methylpropanoate + CoA + H(+)</text>
        <dbReference type="Rhea" id="RHEA:20888"/>
        <dbReference type="ChEBI" id="CHEBI:11805"/>
        <dbReference type="ChEBI" id="CHEBI:15377"/>
        <dbReference type="ChEBI" id="CHEBI:15378"/>
        <dbReference type="ChEBI" id="CHEBI:57287"/>
        <dbReference type="ChEBI" id="CHEBI:57340"/>
        <dbReference type="EC" id="3.1.2.4"/>
    </reaction>
</comment>
<accession>A0A2N8ZII1</accession>
<evidence type="ECO:0000256" key="3">
    <source>
        <dbReference type="ARBA" id="ARBA00022801"/>
    </source>
</evidence>
<dbReference type="GO" id="GO:0003860">
    <property type="term" value="F:3-hydroxyisobutyryl-CoA hydrolase activity"/>
    <property type="evidence" value="ECO:0007669"/>
    <property type="project" value="UniProtKB-EC"/>
</dbReference>
<dbReference type="InterPro" id="IPR032259">
    <property type="entry name" value="HIBYL-CoA-H"/>
</dbReference>
<dbReference type="EMBL" id="LT960612">
    <property type="protein sequence ID" value="SON51709.1"/>
    <property type="molecule type" value="Genomic_DNA"/>
</dbReference>
<keyword evidence="5" id="KW-0413">Isomerase</keyword>
<dbReference type="OrthoDB" id="9790967at2"/>
<keyword evidence="6" id="KW-1185">Reference proteome</keyword>
<evidence type="ECO:0000313" key="5">
    <source>
        <dbReference type="EMBL" id="SON51709.1"/>
    </source>
</evidence>
<dbReference type="Gene3D" id="3.90.226.10">
    <property type="entry name" value="2-enoyl-CoA Hydratase, Chain A, domain 1"/>
    <property type="match status" value="1"/>
</dbReference>
<dbReference type="PANTHER" id="PTHR43176">
    <property type="entry name" value="3-HYDROXYISOBUTYRYL-COA HYDROLASE-RELATED"/>
    <property type="match status" value="1"/>
</dbReference>
<dbReference type="KEGG" id="vta:B0098"/>
<dbReference type="CDD" id="cd06558">
    <property type="entry name" value="crotonase-like"/>
    <property type="match status" value="1"/>
</dbReference>
<dbReference type="Proteomes" id="UP000235828">
    <property type="component" value="Chromosome B"/>
</dbReference>
<evidence type="ECO:0000256" key="1">
    <source>
        <dbReference type="ARBA" id="ARBA00001709"/>
    </source>
</evidence>
<gene>
    <name evidence="5" type="ORF">VTAP4600_B0098</name>
</gene>
<dbReference type="InterPro" id="IPR029045">
    <property type="entry name" value="ClpP/crotonase-like_dom_sf"/>
</dbReference>
<organism evidence="5 6">
    <name type="scientific">Vibrio tapetis subsp. tapetis</name>
    <dbReference type="NCBI Taxonomy" id="1671868"/>
    <lineage>
        <taxon>Bacteria</taxon>
        <taxon>Pseudomonadati</taxon>
        <taxon>Pseudomonadota</taxon>
        <taxon>Gammaproteobacteria</taxon>
        <taxon>Vibrionales</taxon>
        <taxon>Vibrionaceae</taxon>
        <taxon>Vibrio</taxon>
    </lineage>
</organism>
<dbReference type="EC" id="3.1.2.4" evidence="2"/>
<dbReference type="GO" id="GO:0005829">
    <property type="term" value="C:cytosol"/>
    <property type="evidence" value="ECO:0007669"/>
    <property type="project" value="TreeGrafter"/>
</dbReference>
<protein>
    <recommendedName>
        <fullName evidence="2">3-hydroxyisobutyryl-CoA hydrolase</fullName>
        <ecNumber evidence="2">3.1.2.4</ecNumber>
    </recommendedName>
</protein>
<proteinExistence type="predicted"/>
<name>A0A2N8ZII1_9VIBR</name>
<dbReference type="GO" id="GO:0016853">
    <property type="term" value="F:isomerase activity"/>
    <property type="evidence" value="ECO:0007669"/>
    <property type="project" value="UniProtKB-KW"/>
</dbReference>
<dbReference type="NCBIfam" id="NF004127">
    <property type="entry name" value="PRK05617.1"/>
    <property type="match status" value="1"/>
</dbReference>
<feature type="domain" description="Enoyl-CoA hydratase/isomerase" evidence="4">
    <location>
        <begin position="20"/>
        <end position="375"/>
    </location>
</feature>
<dbReference type="GO" id="GO:0006574">
    <property type="term" value="P:L-valine catabolic process"/>
    <property type="evidence" value="ECO:0007669"/>
    <property type="project" value="TreeGrafter"/>
</dbReference>
<evidence type="ECO:0000313" key="6">
    <source>
        <dbReference type="Proteomes" id="UP000235828"/>
    </source>
</evidence>
<dbReference type="RefSeq" id="WP_102524107.1">
    <property type="nucleotide sequence ID" value="NZ_LT960612.1"/>
</dbReference>
<sequence length="404" mass="45511">MPIGQVNFEELPCSNGVHSVGVVTLDNIASLNALTFEMLHQLKDQLDAWNRCERVACVWLEGSGGKAFCAGGDVRTMYQVMSEKAKNEVEYFCTRYFTLEYQLDYLIHTFSKPVIAWGDGIVMGGGMGLYMASSHKVVTAKSRLAMPEVSIGLYPDVGATWFLNRIDPSVGLFIGLTGAQINGCDALEVGLANHYLSSEQRITALEQLQICDWQDTEDRDLIVTELLEGLFVLNSDLKPEGSLTRYLDEIQTIFANKNLNQIITDFYALCRRESDRKEAIEPQIINEHQWLESAKRNLRDGSPITVHICFRQIKQWNTLSLAECFRLELGLSVRCATLGEFQEGVRARLVDKDGKPNWLFSSIVNVDESVIDGLFAPLWNIKQHPLARLGMDNSQTRKMTENKE</sequence>
<dbReference type="AlphaFoldDB" id="A0A2N8ZII1"/>
<dbReference type="Pfam" id="PF16113">
    <property type="entry name" value="ECH_2"/>
    <property type="match status" value="1"/>
</dbReference>
<dbReference type="InterPro" id="IPR045004">
    <property type="entry name" value="ECH_dom"/>
</dbReference>
<reference evidence="5 6" key="1">
    <citation type="submission" date="2017-10" db="EMBL/GenBank/DDBJ databases">
        <authorList>
            <person name="Banno H."/>
            <person name="Chua N.-H."/>
        </authorList>
    </citation>
    <scope>NUCLEOTIDE SEQUENCE [LARGE SCALE GENOMIC DNA]</scope>
    <source>
        <strain evidence="5">Vibrio tapetis CECT4600</strain>
    </source>
</reference>
<dbReference type="PANTHER" id="PTHR43176:SF3">
    <property type="entry name" value="3-HYDROXYISOBUTYRYL-COA HYDROLASE, MITOCHONDRIAL"/>
    <property type="match status" value="1"/>
</dbReference>
<keyword evidence="3" id="KW-0378">Hydrolase</keyword>